<accession>A0A1E3NV22</accession>
<evidence type="ECO:0000313" key="10">
    <source>
        <dbReference type="EMBL" id="ODQ57049.1"/>
    </source>
</evidence>
<dbReference type="InterPro" id="IPR055221">
    <property type="entry name" value="PSF3_N"/>
</dbReference>
<comment type="subunit">
    <text evidence="3">Component of the GINS complex which is a heterotetramer of SLD5, PSF1, PSF2 and PSF3.</text>
</comment>
<evidence type="ECO:0000256" key="4">
    <source>
        <dbReference type="ARBA" id="ARBA00015140"/>
    </source>
</evidence>
<dbReference type="InterPro" id="IPR036224">
    <property type="entry name" value="GINS_bundle-like_dom_sf"/>
</dbReference>
<dbReference type="RefSeq" id="XP_019036256.1">
    <property type="nucleotide sequence ID" value="XM_019182828.1"/>
</dbReference>
<evidence type="ECO:0000256" key="3">
    <source>
        <dbReference type="ARBA" id="ARBA00011352"/>
    </source>
</evidence>
<dbReference type="GO" id="GO:0043596">
    <property type="term" value="C:nuclear replication fork"/>
    <property type="evidence" value="ECO:0007669"/>
    <property type="project" value="EnsemblFungi"/>
</dbReference>
<comment type="similarity">
    <text evidence="2 7">Belongs to the GINS3/PSF3 family.</text>
</comment>
<dbReference type="InterPro" id="IPR010492">
    <property type="entry name" value="GINS_Psf3"/>
</dbReference>
<keyword evidence="6 7" id="KW-0539">Nucleus</keyword>
<keyword evidence="11" id="KW-1185">Reference proteome</keyword>
<dbReference type="Gene3D" id="1.20.58.2050">
    <property type="match status" value="1"/>
</dbReference>
<dbReference type="OrthoDB" id="10251744at2759"/>
<dbReference type="InterPro" id="IPR021151">
    <property type="entry name" value="GINS_A"/>
</dbReference>
<dbReference type="EMBL" id="KV454214">
    <property type="protein sequence ID" value="ODQ57049.1"/>
    <property type="molecule type" value="Genomic_DNA"/>
</dbReference>
<protein>
    <recommendedName>
        <fullName evidence="4 7">DNA replication complex GINS protein PSF3</fullName>
    </recommendedName>
</protein>
<sequence>MSYYDLDDIISHGQKIPCKFNIDVKGLGYLEGNPGKNIAKDTKLELPMWIAEVLAVCMTSEESSTAFIELIQPEAINTKVINAIKTSSTSLDVHSISQHYYALVQKWGELFTDKELVDVVQQMLKERAEEINNHAQSLRGIKQESSFLYTLDEFEKKLYKTSHESHKNLRKWLHNES</sequence>
<evidence type="ECO:0000259" key="8">
    <source>
        <dbReference type="Pfam" id="PF05916"/>
    </source>
</evidence>
<dbReference type="STRING" id="683960.A0A1E3NV22"/>
<dbReference type="PANTHER" id="PTHR22768">
    <property type="entry name" value="DNA REPLICATION COMPLEX GINS PROTEIN PSF3"/>
    <property type="match status" value="1"/>
</dbReference>
<evidence type="ECO:0000259" key="9">
    <source>
        <dbReference type="Pfam" id="PF22466"/>
    </source>
</evidence>
<dbReference type="GO" id="GO:0071162">
    <property type="term" value="C:CMG complex"/>
    <property type="evidence" value="ECO:0007669"/>
    <property type="project" value="EnsemblFungi"/>
</dbReference>
<dbReference type="GeneID" id="30200074"/>
<evidence type="ECO:0000256" key="1">
    <source>
        <dbReference type="ARBA" id="ARBA00004123"/>
    </source>
</evidence>
<evidence type="ECO:0000256" key="7">
    <source>
        <dbReference type="RuleBase" id="RU367161"/>
    </source>
</evidence>
<evidence type="ECO:0000256" key="5">
    <source>
        <dbReference type="ARBA" id="ARBA00022705"/>
    </source>
</evidence>
<evidence type="ECO:0000313" key="11">
    <source>
        <dbReference type="Proteomes" id="UP000094112"/>
    </source>
</evidence>
<dbReference type="Pfam" id="PF05916">
    <property type="entry name" value="Sld5"/>
    <property type="match status" value="1"/>
</dbReference>
<organism evidence="10 11">
    <name type="scientific">Wickerhamomyces anomalus (strain ATCC 58044 / CBS 1984 / NCYC 433 / NRRL Y-366-8)</name>
    <name type="common">Yeast</name>
    <name type="synonym">Hansenula anomala</name>
    <dbReference type="NCBI Taxonomy" id="683960"/>
    <lineage>
        <taxon>Eukaryota</taxon>
        <taxon>Fungi</taxon>
        <taxon>Dikarya</taxon>
        <taxon>Ascomycota</taxon>
        <taxon>Saccharomycotina</taxon>
        <taxon>Saccharomycetes</taxon>
        <taxon>Phaffomycetales</taxon>
        <taxon>Wickerhamomycetaceae</taxon>
        <taxon>Wickerhamomyces</taxon>
    </lineage>
</organism>
<dbReference type="SUPFAM" id="SSF158573">
    <property type="entry name" value="GINS helical bundle-like"/>
    <property type="match status" value="1"/>
</dbReference>
<feature type="domain" description="GINS subunit" evidence="8">
    <location>
        <begin position="76"/>
        <end position="174"/>
    </location>
</feature>
<dbReference type="GO" id="GO:0000785">
    <property type="term" value="C:chromatin"/>
    <property type="evidence" value="ECO:0007669"/>
    <property type="project" value="EnsemblFungi"/>
</dbReference>
<dbReference type="Pfam" id="PF22466">
    <property type="entry name" value="PSF3_N"/>
    <property type="match status" value="1"/>
</dbReference>
<feature type="domain" description="DNA replication complex GINS protein PSF3 N-terminal" evidence="9">
    <location>
        <begin position="4"/>
        <end position="56"/>
    </location>
</feature>
<dbReference type="AlphaFoldDB" id="A0A1E3NV22"/>
<reference evidence="10 11" key="1">
    <citation type="journal article" date="2016" name="Proc. Natl. Acad. Sci. U.S.A.">
        <title>Comparative genomics of biotechnologically important yeasts.</title>
        <authorList>
            <person name="Riley R."/>
            <person name="Haridas S."/>
            <person name="Wolfe K.H."/>
            <person name="Lopes M.R."/>
            <person name="Hittinger C.T."/>
            <person name="Goeker M."/>
            <person name="Salamov A.A."/>
            <person name="Wisecaver J.H."/>
            <person name="Long T.M."/>
            <person name="Calvey C.H."/>
            <person name="Aerts A.L."/>
            <person name="Barry K.W."/>
            <person name="Choi C."/>
            <person name="Clum A."/>
            <person name="Coughlan A.Y."/>
            <person name="Deshpande S."/>
            <person name="Douglass A.P."/>
            <person name="Hanson S.J."/>
            <person name="Klenk H.-P."/>
            <person name="LaButti K.M."/>
            <person name="Lapidus A."/>
            <person name="Lindquist E.A."/>
            <person name="Lipzen A.M."/>
            <person name="Meier-Kolthoff J.P."/>
            <person name="Ohm R.A."/>
            <person name="Otillar R.P."/>
            <person name="Pangilinan J.L."/>
            <person name="Peng Y."/>
            <person name="Rokas A."/>
            <person name="Rosa C.A."/>
            <person name="Scheuner C."/>
            <person name="Sibirny A.A."/>
            <person name="Slot J.C."/>
            <person name="Stielow J.B."/>
            <person name="Sun H."/>
            <person name="Kurtzman C.P."/>
            <person name="Blackwell M."/>
            <person name="Grigoriev I.V."/>
            <person name="Jeffries T.W."/>
        </authorList>
    </citation>
    <scope>NUCLEOTIDE SEQUENCE [LARGE SCALE GENOMIC DNA]</scope>
    <source>
        <strain evidence="11">ATCC 58044 / CBS 1984 / NCYC 433 / NRRL Y-366-8</strain>
    </source>
</reference>
<evidence type="ECO:0000256" key="2">
    <source>
        <dbReference type="ARBA" id="ARBA00006343"/>
    </source>
</evidence>
<dbReference type="CDD" id="cd21693">
    <property type="entry name" value="GINS_B_Psf3"/>
    <property type="match status" value="1"/>
</dbReference>
<comment type="subcellular location">
    <subcellularLocation>
        <location evidence="1 7">Nucleus</location>
    </subcellularLocation>
</comment>
<evidence type="ECO:0000256" key="6">
    <source>
        <dbReference type="ARBA" id="ARBA00023242"/>
    </source>
</evidence>
<dbReference type="GO" id="GO:0000811">
    <property type="term" value="C:GINS complex"/>
    <property type="evidence" value="ECO:0007669"/>
    <property type="project" value="UniProtKB-UniRule"/>
</dbReference>
<dbReference type="SUPFAM" id="SSF160059">
    <property type="entry name" value="PriA/YqbF domain"/>
    <property type="match status" value="1"/>
</dbReference>
<dbReference type="PANTHER" id="PTHR22768:SF0">
    <property type="entry name" value="DNA REPLICATION COMPLEX GINS PROTEIN PSF3"/>
    <property type="match status" value="1"/>
</dbReference>
<dbReference type="Proteomes" id="UP000094112">
    <property type="component" value="Unassembled WGS sequence"/>
</dbReference>
<dbReference type="InterPro" id="IPR038437">
    <property type="entry name" value="GINS_Psf3_sf"/>
</dbReference>
<dbReference type="GO" id="GO:1902975">
    <property type="term" value="P:mitotic DNA replication initiation"/>
    <property type="evidence" value="ECO:0007669"/>
    <property type="project" value="TreeGrafter"/>
</dbReference>
<comment type="function">
    <text evidence="7">The GINS complex plays an essential role in the initiation of DNA replication.</text>
</comment>
<keyword evidence="5 7" id="KW-0235">DNA replication</keyword>
<name>A0A1E3NV22_WICAA</name>
<dbReference type="CDD" id="cd11713">
    <property type="entry name" value="GINS_A_psf3"/>
    <property type="match status" value="1"/>
</dbReference>
<gene>
    <name evidence="10" type="ORF">WICANDRAFT_58643</name>
</gene>
<dbReference type="GO" id="GO:0000727">
    <property type="term" value="P:double-strand break repair via break-induced replication"/>
    <property type="evidence" value="ECO:0007669"/>
    <property type="project" value="EnsemblFungi"/>
</dbReference>
<proteinExistence type="inferred from homology"/>